<organism evidence="3 4">
    <name type="scientific">Hibiscus trionum</name>
    <name type="common">Flower of an hour</name>
    <dbReference type="NCBI Taxonomy" id="183268"/>
    <lineage>
        <taxon>Eukaryota</taxon>
        <taxon>Viridiplantae</taxon>
        <taxon>Streptophyta</taxon>
        <taxon>Embryophyta</taxon>
        <taxon>Tracheophyta</taxon>
        <taxon>Spermatophyta</taxon>
        <taxon>Magnoliopsida</taxon>
        <taxon>eudicotyledons</taxon>
        <taxon>Gunneridae</taxon>
        <taxon>Pentapetalae</taxon>
        <taxon>rosids</taxon>
        <taxon>malvids</taxon>
        <taxon>Malvales</taxon>
        <taxon>Malvaceae</taxon>
        <taxon>Malvoideae</taxon>
        <taxon>Hibiscus</taxon>
    </lineage>
</organism>
<dbReference type="AlphaFoldDB" id="A0A9W7LNE0"/>
<accession>A0A9W7LNE0</accession>
<evidence type="ECO:0000259" key="1">
    <source>
        <dbReference type="Pfam" id="PF00078"/>
    </source>
</evidence>
<dbReference type="InterPro" id="IPR000477">
    <property type="entry name" value="RT_dom"/>
</dbReference>
<evidence type="ECO:0000313" key="4">
    <source>
        <dbReference type="Proteomes" id="UP001165190"/>
    </source>
</evidence>
<dbReference type="Gene3D" id="3.60.10.10">
    <property type="entry name" value="Endonuclease/exonuclease/phosphatase"/>
    <property type="match status" value="1"/>
</dbReference>
<dbReference type="OrthoDB" id="1001975at2759"/>
<sequence length="598" mass="68808">MSWNIRGMGKTEKVRALNDMVSKSKCKICLIQETKLKGLSPGLEQRLKGRIFDNIVCVPSEGSSGGLISLWSSELFVSNHIVSRNRIILIEGKLKVTNQECAFINIYGPSGSQDKRVFMAELDEMLCNLSYPVIIGGDFNLIRSPAERISKGENAAHGNLLDNFITQNNLVDLPLLGDKFTWFRGGNSVEASRLDRILVSPDLISWFPNLQQRTLARNLSDHKPVLLVNETFEKGNRPFKLFNHWLDDPEVKDIVKETVSRPKSKNMGFILKKVKIGIKGWANLSRGRNKAFLQSTEDRISLLENKMCEKRYNNEDGEEVNRLKNELWNHYRRVEREWHQKSRVNWFTEGDKNTEFFHLVASMRRNRNFIHTITWKNQSFQEDSEVSAAFVEAYKSLYNSSDTIPIKSFDCSLNKLHTNSASFLEAPFSVEEVKAAIWCSGGNKAPGPDGFTVEFYKKFWHILKDPMMAFFSDFYRGKIKDKFFNHTFITFIPKKESPSTVSDFRPISLVSSLYKILAKVLSRRLSQCIHEVVGDKQFAFTPDKQITDCILIANEIIDDVRRSKKGAILFKADFRKAYDTVDWYFLDFILDKMGFGNR</sequence>
<keyword evidence="4" id="KW-1185">Reference proteome</keyword>
<feature type="domain" description="Reverse transcriptase" evidence="1">
    <location>
        <begin position="492"/>
        <end position="595"/>
    </location>
</feature>
<dbReference type="EMBL" id="BSYR01000008">
    <property type="protein sequence ID" value="GMI70236.1"/>
    <property type="molecule type" value="Genomic_DNA"/>
</dbReference>
<proteinExistence type="predicted"/>
<dbReference type="Pfam" id="PF03372">
    <property type="entry name" value="Exo_endo_phos"/>
    <property type="match status" value="1"/>
</dbReference>
<dbReference type="InterPro" id="IPR036691">
    <property type="entry name" value="Endo/exonu/phosph_ase_sf"/>
</dbReference>
<dbReference type="CDD" id="cd01650">
    <property type="entry name" value="RT_nLTR_like"/>
    <property type="match status" value="1"/>
</dbReference>
<dbReference type="SUPFAM" id="SSF56219">
    <property type="entry name" value="DNase I-like"/>
    <property type="match status" value="1"/>
</dbReference>
<feature type="domain" description="Endonuclease/exonuclease/phosphatase" evidence="2">
    <location>
        <begin position="1"/>
        <end position="222"/>
    </location>
</feature>
<evidence type="ECO:0000313" key="3">
    <source>
        <dbReference type="EMBL" id="GMI70236.1"/>
    </source>
</evidence>
<evidence type="ECO:0000259" key="2">
    <source>
        <dbReference type="Pfam" id="PF03372"/>
    </source>
</evidence>
<comment type="caution">
    <text evidence="3">The sequence shown here is derived from an EMBL/GenBank/DDBJ whole genome shotgun (WGS) entry which is preliminary data.</text>
</comment>
<dbReference type="GO" id="GO:0003824">
    <property type="term" value="F:catalytic activity"/>
    <property type="evidence" value="ECO:0007669"/>
    <property type="project" value="InterPro"/>
</dbReference>
<evidence type="ECO:0008006" key="5">
    <source>
        <dbReference type="Google" id="ProtNLM"/>
    </source>
</evidence>
<dbReference type="Pfam" id="PF00078">
    <property type="entry name" value="RVT_1"/>
    <property type="match status" value="1"/>
</dbReference>
<name>A0A9W7LNE0_HIBTR</name>
<gene>
    <name evidence="3" type="ORF">HRI_000692900</name>
</gene>
<reference evidence="3" key="1">
    <citation type="submission" date="2023-05" db="EMBL/GenBank/DDBJ databases">
        <title>Genome and transcriptome analyses reveal genes involved in the formation of fine ridges on petal epidermal cells in Hibiscus trionum.</title>
        <authorList>
            <person name="Koshimizu S."/>
            <person name="Masuda S."/>
            <person name="Ishii T."/>
            <person name="Shirasu K."/>
            <person name="Hoshino A."/>
            <person name="Arita M."/>
        </authorList>
    </citation>
    <scope>NUCLEOTIDE SEQUENCE</scope>
    <source>
        <strain evidence="3">Hamamatsu line</strain>
    </source>
</reference>
<dbReference type="Proteomes" id="UP001165190">
    <property type="component" value="Unassembled WGS sequence"/>
</dbReference>
<dbReference type="InterPro" id="IPR043502">
    <property type="entry name" value="DNA/RNA_pol_sf"/>
</dbReference>
<dbReference type="InterPro" id="IPR005135">
    <property type="entry name" value="Endo/exonuclease/phosphatase"/>
</dbReference>
<protein>
    <recommendedName>
        <fullName evidence="5">Reverse transcriptase domain-containing protein</fullName>
    </recommendedName>
</protein>
<dbReference type="PANTHER" id="PTHR31635">
    <property type="entry name" value="REVERSE TRANSCRIPTASE DOMAIN-CONTAINING PROTEIN-RELATED"/>
    <property type="match status" value="1"/>
</dbReference>
<dbReference type="PANTHER" id="PTHR31635:SF196">
    <property type="entry name" value="REVERSE TRANSCRIPTASE DOMAIN-CONTAINING PROTEIN-RELATED"/>
    <property type="match status" value="1"/>
</dbReference>
<dbReference type="SUPFAM" id="SSF56672">
    <property type="entry name" value="DNA/RNA polymerases"/>
    <property type="match status" value="1"/>
</dbReference>